<reference evidence="2" key="1">
    <citation type="journal article" date="2022" name="Mol. Ecol. Resour.">
        <title>The genomes of chicory, endive, great burdock and yacon provide insights into Asteraceae palaeo-polyploidization history and plant inulin production.</title>
        <authorList>
            <person name="Fan W."/>
            <person name="Wang S."/>
            <person name="Wang H."/>
            <person name="Wang A."/>
            <person name="Jiang F."/>
            <person name="Liu H."/>
            <person name="Zhao H."/>
            <person name="Xu D."/>
            <person name="Zhang Y."/>
        </authorList>
    </citation>
    <scope>NUCLEOTIDE SEQUENCE [LARGE SCALE GENOMIC DNA]</scope>
    <source>
        <strain evidence="2">cv. Niubang</strain>
    </source>
</reference>
<organism evidence="1 2">
    <name type="scientific">Arctium lappa</name>
    <name type="common">Greater burdock</name>
    <name type="synonym">Lappa major</name>
    <dbReference type="NCBI Taxonomy" id="4217"/>
    <lineage>
        <taxon>Eukaryota</taxon>
        <taxon>Viridiplantae</taxon>
        <taxon>Streptophyta</taxon>
        <taxon>Embryophyta</taxon>
        <taxon>Tracheophyta</taxon>
        <taxon>Spermatophyta</taxon>
        <taxon>Magnoliopsida</taxon>
        <taxon>eudicotyledons</taxon>
        <taxon>Gunneridae</taxon>
        <taxon>Pentapetalae</taxon>
        <taxon>asterids</taxon>
        <taxon>campanulids</taxon>
        <taxon>Asterales</taxon>
        <taxon>Asteraceae</taxon>
        <taxon>Carduoideae</taxon>
        <taxon>Cardueae</taxon>
        <taxon>Arctiinae</taxon>
        <taxon>Arctium</taxon>
    </lineage>
</organism>
<evidence type="ECO:0000313" key="1">
    <source>
        <dbReference type="EMBL" id="KAI3669984.1"/>
    </source>
</evidence>
<dbReference type="Proteomes" id="UP001055879">
    <property type="component" value="Linkage Group LG16"/>
</dbReference>
<comment type="caution">
    <text evidence="1">The sequence shown here is derived from an EMBL/GenBank/DDBJ whole genome shotgun (WGS) entry which is preliminary data.</text>
</comment>
<reference evidence="1 2" key="2">
    <citation type="journal article" date="2022" name="Mol. Ecol. Resour.">
        <title>The genomes of chicory, endive, great burdock and yacon provide insights into Asteraceae paleo-polyploidization history and plant inulin production.</title>
        <authorList>
            <person name="Fan W."/>
            <person name="Wang S."/>
            <person name="Wang H."/>
            <person name="Wang A."/>
            <person name="Jiang F."/>
            <person name="Liu H."/>
            <person name="Zhao H."/>
            <person name="Xu D."/>
            <person name="Zhang Y."/>
        </authorList>
    </citation>
    <scope>NUCLEOTIDE SEQUENCE [LARGE SCALE GENOMIC DNA]</scope>
    <source>
        <strain evidence="2">cv. Niubang</strain>
    </source>
</reference>
<accession>A0ACB8XQA3</accession>
<proteinExistence type="predicted"/>
<dbReference type="EMBL" id="CM042062">
    <property type="protein sequence ID" value="KAI3669984.1"/>
    <property type="molecule type" value="Genomic_DNA"/>
</dbReference>
<gene>
    <name evidence="1" type="ORF">L6452_41531</name>
</gene>
<keyword evidence="2" id="KW-1185">Reference proteome</keyword>
<protein>
    <submittedName>
        <fullName evidence="1">Uncharacterized protein</fullName>
    </submittedName>
</protein>
<name>A0ACB8XQA3_ARCLA</name>
<evidence type="ECO:0000313" key="2">
    <source>
        <dbReference type="Proteomes" id="UP001055879"/>
    </source>
</evidence>
<sequence>MSSRCRTKTNHRRGPPPPSPPSPFKSKVKRFPWAKKGFGFCCLKPTNQGILRGEFELMIIAPPYAVAAPPSVVVVLTWRSDGRFLQEVNWFKKLDRVNTSCSLH</sequence>